<accession>S2E2Q1</accession>
<dbReference type="GO" id="GO:0008772">
    <property type="term" value="F:[isocitrate dehydrogenase (NADP+)] kinase activity"/>
    <property type="evidence" value="ECO:0007669"/>
    <property type="project" value="UniProtKB-EC"/>
</dbReference>
<protein>
    <submittedName>
        <fullName evidence="1">Bifunctional isocitrate dehydrogenase kinase/phosphatase protein</fullName>
        <ecNumber evidence="1">2.7.11.5</ecNumber>
    </submittedName>
</protein>
<keyword evidence="1" id="KW-0808">Transferase</keyword>
<evidence type="ECO:0000313" key="2">
    <source>
        <dbReference type="Proteomes" id="UP000006073"/>
    </source>
</evidence>
<keyword evidence="1" id="KW-0418">Kinase</keyword>
<dbReference type="EC" id="2.7.11.5" evidence="1"/>
<dbReference type="STRING" id="1189612.A33Q_1425"/>
<dbReference type="eggNOG" id="ENOG5033Y0D">
    <property type="taxonomic scope" value="Bacteria"/>
</dbReference>
<evidence type="ECO:0000313" key="1">
    <source>
        <dbReference type="EMBL" id="EOZ98771.1"/>
    </source>
</evidence>
<organism evidence="1 2">
    <name type="scientific">Indibacter alkaliphilus (strain CCUG 57479 / KCTC 22604 / LW1)</name>
    <dbReference type="NCBI Taxonomy" id="1189612"/>
    <lineage>
        <taxon>Bacteria</taxon>
        <taxon>Pseudomonadati</taxon>
        <taxon>Bacteroidota</taxon>
        <taxon>Cytophagia</taxon>
        <taxon>Cytophagales</taxon>
        <taxon>Cyclobacteriaceae</taxon>
    </lineage>
</organism>
<proteinExistence type="predicted"/>
<keyword evidence="2" id="KW-1185">Reference proteome</keyword>
<sequence length="250" mass="28844">MEKAGTMFRPFLIFSNFVFHSYSFTWFKMNKSSLNYTRFLLLSALLVAAISCGSEKEKEEVVLESDLPLEDEELQLAEMGLQQIQSWVTFWKNSEGKFNLGDFEVDKKVAFEQLEWPEENPIDDDSPFYPYLIPNPEGKGVVDIYSYKIVFPENGGPFLNPDSEVIYFKDNGMRERLLFIGPSGGFEDAVWVTPSHLLVAGFFEEEEGVTPKLWLIDVENSSFVMFKHPLVTTNYSKDGYLKRKLNRISF</sequence>
<dbReference type="Proteomes" id="UP000006073">
    <property type="component" value="Unassembled WGS sequence"/>
</dbReference>
<dbReference type="EMBL" id="ALWO02000023">
    <property type="protein sequence ID" value="EOZ98771.1"/>
    <property type="molecule type" value="Genomic_DNA"/>
</dbReference>
<comment type="caution">
    <text evidence="1">The sequence shown here is derived from an EMBL/GenBank/DDBJ whole genome shotgun (WGS) entry which is preliminary data.</text>
</comment>
<dbReference type="AlphaFoldDB" id="S2E2Q1"/>
<reference evidence="1 2" key="1">
    <citation type="journal article" date="2013" name="Genome Announc.">
        <title>Draft Genome Sequence of Indibacter alkaliphilus Strain LW1T, Isolated from Lonar Lake, a Haloalkaline Lake in the Buldana District of Maharashtra, India.</title>
        <authorList>
            <person name="Singh A."/>
            <person name="Kumar Jangir P."/>
            <person name="Sharma R."/>
            <person name="Singh A."/>
            <person name="Kumar Pinnaka A."/>
            <person name="Shivaji S."/>
        </authorList>
    </citation>
    <scope>NUCLEOTIDE SEQUENCE [LARGE SCALE GENOMIC DNA]</scope>
    <source>
        <strain evidence="2">CCUG 57479 / KCTC 22604 / LW1</strain>
    </source>
</reference>
<name>S2E2Q1_INDAL</name>
<gene>
    <name evidence="1" type="ORF">A33Q_1425</name>
</gene>